<keyword evidence="3" id="KW-1185">Reference proteome</keyword>
<accession>A0ABD5VJD4</accession>
<reference evidence="2 3" key="1">
    <citation type="journal article" date="2019" name="Int. J. Syst. Evol. Microbiol.">
        <title>The Global Catalogue of Microorganisms (GCM) 10K type strain sequencing project: providing services to taxonomists for standard genome sequencing and annotation.</title>
        <authorList>
            <consortium name="The Broad Institute Genomics Platform"/>
            <consortium name="The Broad Institute Genome Sequencing Center for Infectious Disease"/>
            <person name="Wu L."/>
            <person name="Ma J."/>
        </authorList>
    </citation>
    <scope>NUCLEOTIDE SEQUENCE [LARGE SCALE GENOMIC DNA]</scope>
    <source>
        <strain evidence="2 3">GX26</strain>
    </source>
</reference>
<feature type="region of interest" description="Disordered" evidence="1">
    <location>
        <begin position="107"/>
        <end position="168"/>
    </location>
</feature>
<dbReference type="RefSeq" id="WP_336351791.1">
    <property type="nucleotide sequence ID" value="NZ_JAZAQL010000004.1"/>
</dbReference>
<gene>
    <name evidence="2" type="ORF">ACFQGB_18425</name>
</gene>
<protein>
    <submittedName>
        <fullName evidence="2">Uncharacterized protein</fullName>
    </submittedName>
</protein>
<feature type="region of interest" description="Disordered" evidence="1">
    <location>
        <begin position="1"/>
        <end position="29"/>
    </location>
</feature>
<dbReference type="EMBL" id="JBHSXN010000004">
    <property type="protein sequence ID" value="MFC6954848.1"/>
    <property type="molecule type" value="Genomic_DNA"/>
</dbReference>
<comment type="caution">
    <text evidence="2">The sequence shown here is derived from an EMBL/GenBank/DDBJ whole genome shotgun (WGS) entry which is preliminary data.</text>
</comment>
<dbReference type="AlphaFoldDB" id="A0ABD5VJD4"/>
<dbReference type="Proteomes" id="UP001596395">
    <property type="component" value="Unassembled WGS sequence"/>
</dbReference>
<feature type="compositionally biased region" description="Acidic residues" evidence="1">
    <location>
        <begin position="125"/>
        <end position="138"/>
    </location>
</feature>
<organism evidence="2 3">
    <name type="scientific">Halorubellus litoreus</name>
    <dbReference type="NCBI Taxonomy" id="755308"/>
    <lineage>
        <taxon>Archaea</taxon>
        <taxon>Methanobacteriati</taxon>
        <taxon>Methanobacteriota</taxon>
        <taxon>Stenosarchaea group</taxon>
        <taxon>Halobacteria</taxon>
        <taxon>Halobacteriales</taxon>
        <taxon>Halorubellaceae</taxon>
        <taxon>Halorubellus</taxon>
    </lineage>
</organism>
<name>A0ABD5VJD4_9EURY</name>
<sequence length="168" mass="17656">MAASQDADGEDSTDIENAADANGDEDGGFDVKALLDAQFEAIEEDGEQIVELVKAAHFRLGVDGDTSEEVQGALRALMQEIMSEHDEVSTAEVVDAMWSELLYISSKLQEDPEENEAAGDREADADADGEGDGDEQASLDDIAAMATGDDEGDGEVGESGASHDPAFQ</sequence>
<evidence type="ECO:0000313" key="3">
    <source>
        <dbReference type="Proteomes" id="UP001596395"/>
    </source>
</evidence>
<proteinExistence type="predicted"/>
<evidence type="ECO:0000256" key="1">
    <source>
        <dbReference type="SAM" id="MobiDB-lite"/>
    </source>
</evidence>
<evidence type="ECO:0000313" key="2">
    <source>
        <dbReference type="EMBL" id="MFC6954848.1"/>
    </source>
</evidence>